<dbReference type="EMBL" id="JAPFRF010000005">
    <property type="protein sequence ID" value="KAJ7332215.1"/>
    <property type="molecule type" value="Genomic_DNA"/>
</dbReference>
<dbReference type="PANTHER" id="PTHR47740">
    <property type="entry name" value="LCK-INTERACTING TRANSMEMBRANE ADAPTER 1, LIME1"/>
    <property type="match status" value="1"/>
</dbReference>
<protein>
    <submittedName>
        <fullName evidence="2">Uncharacterized protein</fullName>
    </submittedName>
</protein>
<dbReference type="Proteomes" id="UP001142489">
    <property type="component" value="Unassembled WGS sequence"/>
</dbReference>
<name>A0A9Q0XYJ3_9SAUR</name>
<dbReference type="GO" id="GO:0019815">
    <property type="term" value="C:B cell receptor complex"/>
    <property type="evidence" value="ECO:0007669"/>
    <property type="project" value="TreeGrafter"/>
</dbReference>
<dbReference type="GO" id="GO:0019901">
    <property type="term" value="F:protein kinase binding"/>
    <property type="evidence" value="ECO:0007669"/>
    <property type="project" value="TreeGrafter"/>
</dbReference>
<dbReference type="PANTHER" id="PTHR47740:SF1">
    <property type="entry name" value="LCK-INTERACTING TRANSMEMBRANE ADAPTER 1"/>
    <property type="match status" value="1"/>
</dbReference>
<evidence type="ECO:0000313" key="3">
    <source>
        <dbReference type="Proteomes" id="UP001142489"/>
    </source>
</evidence>
<dbReference type="AlphaFoldDB" id="A0A9Q0XYJ3"/>
<evidence type="ECO:0000313" key="2">
    <source>
        <dbReference type="EMBL" id="KAJ7332215.1"/>
    </source>
</evidence>
<keyword evidence="3" id="KW-1185">Reference proteome</keyword>
<dbReference type="InterPro" id="IPR026072">
    <property type="entry name" value="Lime1"/>
</dbReference>
<accession>A0A9Q0XYJ3</accession>
<dbReference type="GO" id="GO:0050853">
    <property type="term" value="P:B cell receptor signaling pathway"/>
    <property type="evidence" value="ECO:0007669"/>
    <property type="project" value="InterPro"/>
</dbReference>
<dbReference type="OrthoDB" id="9939965at2759"/>
<organism evidence="2 3">
    <name type="scientific">Phrynocephalus forsythii</name>
    <dbReference type="NCBI Taxonomy" id="171643"/>
    <lineage>
        <taxon>Eukaryota</taxon>
        <taxon>Metazoa</taxon>
        <taxon>Chordata</taxon>
        <taxon>Craniata</taxon>
        <taxon>Vertebrata</taxon>
        <taxon>Euteleostomi</taxon>
        <taxon>Lepidosauria</taxon>
        <taxon>Squamata</taxon>
        <taxon>Bifurcata</taxon>
        <taxon>Unidentata</taxon>
        <taxon>Episquamata</taxon>
        <taxon>Toxicofera</taxon>
        <taxon>Iguania</taxon>
        <taxon>Acrodonta</taxon>
        <taxon>Agamidae</taxon>
        <taxon>Agaminae</taxon>
        <taxon>Phrynocephalus</taxon>
    </lineage>
</organism>
<feature type="region of interest" description="Disordered" evidence="1">
    <location>
        <begin position="1"/>
        <end position="25"/>
    </location>
</feature>
<sequence>MSLDGTDEVRAPSVQLGAKGPPDQHQALLRQTELSLLGGSVSNLPKLKRANSRGKIQSPAWAGVSYEDDGTASSCSFIVLPQRTLPQPPSQNPLSAEETYSNLTFPKRAPEVFYEPVAMKDEEPERSCEPPEIPEGASGGVQEDQAVEAAYARVWKGKRNTNQGGPEAGASLSHPERRVSIPQALQVQDMYSVVCKNRKKAATNGKGLGGARTPPAEANQGNCCMVAAGDQESGDEPGRWSSSLESPMIEPCYESVSCGSWAQPGRKETTELAYETVDVHWENSRRKEKSKKKAAPAENLYESIENVAFKCQNLNTASRFEL</sequence>
<evidence type="ECO:0000256" key="1">
    <source>
        <dbReference type="SAM" id="MobiDB-lite"/>
    </source>
</evidence>
<proteinExistence type="predicted"/>
<dbReference type="GO" id="GO:0050852">
    <property type="term" value="P:T cell receptor signaling pathway"/>
    <property type="evidence" value="ECO:0007669"/>
    <property type="project" value="InterPro"/>
</dbReference>
<comment type="caution">
    <text evidence="2">The sequence shown here is derived from an EMBL/GenBank/DDBJ whole genome shotgun (WGS) entry which is preliminary data.</text>
</comment>
<feature type="region of interest" description="Disordered" evidence="1">
    <location>
        <begin position="157"/>
        <end position="177"/>
    </location>
</feature>
<feature type="compositionally biased region" description="Basic and acidic residues" evidence="1">
    <location>
        <begin position="120"/>
        <end position="129"/>
    </location>
</feature>
<feature type="region of interest" description="Disordered" evidence="1">
    <location>
        <begin position="120"/>
        <end position="144"/>
    </location>
</feature>
<gene>
    <name evidence="2" type="ORF">JRQ81_014395</name>
</gene>
<reference evidence="2" key="1">
    <citation type="journal article" date="2023" name="DNA Res.">
        <title>Chromosome-level genome assembly of Phrynocephalus forsythii using third-generation DNA sequencing and Hi-C analysis.</title>
        <authorList>
            <person name="Qi Y."/>
            <person name="Zhao W."/>
            <person name="Zhao Y."/>
            <person name="Niu C."/>
            <person name="Cao S."/>
            <person name="Zhang Y."/>
        </authorList>
    </citation>
    <scope>NUCLEOTIDE SEQUENCE</scope>
    <source>
        <tissue evidence="2">Muscle</tissue>
    </source>
</reference>